<organism evidence="4 5">
    <name type="scientific">Streptococcus sanguinis SK160</name>
    <dbReference type="NCBI Taxonomy" id="888812"/>
    <lineage>
        <taxon>Bacteria</taxon>
        <taxon>Bacillati</taxon>
        <taxon>Bacillota</taxon>
        <taxon>Bacilli</taxon>
        <taxon>Lactobacillales</taxon>
        <taxon>Streptococcaceae</taxon>
        <taxon>Streptococcus</taxon>
    </lineage>
</organism>
<dbReference type="Proteomes" id="UP000004562">
    <property type="component" value="Unassembled WGS sequence"/>
</dbReference>
<keyword evidence="1" id="KW-1133">Transmembrane helix</keyword>
<dbReference type="HOGENOM" id="CLU_032548_0_0_9"/>
<evidence type="ECO:0000313" key="4">
    <source>
        <dbReference type="EMBL" id="EGD39095.1"/>
    </source>
</evidence>
<dbReference type="PANTHER" id="PTHR43581:SF2">
    <property type="entry name" value="EXCINUCLEASE ATPASE SUBUNIT"/>
    <property type="match status" value="1"/>
</dbReference>
<dbReference type="PIRSF" id="PIRSF034888">
    <property type="entry name" value="P-loop_UCP034888"/>
    <property type="match status" value="1"/>
</dbReference>
<dbReference type="InterPro" id="IPR022532">
    <property type="entry name" value="DUF3696"/>
</dbReference>
<keyword evidence="1" id="KW-0472">Membrane</keyword>
<dbReference type="PATRIC" id="fig|888812.3.peg.567"/>
<dbReference type="InterPro" id="IPR027417">
    <property type="entry name" value="P-loop_NTPase"/>
</dbReference>
<reference evidence="4 5" key="1">
    <citation type="submission" date="2011-02" db="EMBL/GenBank/DDBJ databases">
        <authorList>
            <person name="Muzny D."/>
            <person name="Qin X."/>
            <person name="Deng J."/>
            <person name="Jiang H."/>
            <person name="Liu Y."/>
            <person name="Qu J."/>
            <person name="Song X.-Z."/>
            <person name="Zhang L."/>
            <person name="Thornton R."/>
            <person name="Coyle M."/>
            <person name="Francisco L."/>
            <person name="Jackson L."/>
            <person name="Javaid M."/>
            <person name="Korchina V."/>
            <person name="Kovar C."/>
            <person name="Mata R."/>
            <person name="Mathew T."/>
            <person name="Ngo R."/>
            <person name="Nguyen L."/>
            <person name="Nguyen N."/>
            <person name="Okwuonu G."/>
            <person name="Ongeri F."/>
            <person name="Pham C."/>
            <person name="Simmons D."/>
            <person name="Wilczek-Boney K."/>
            <person name="Hale W."/>
            <person name="Jakkamsetti A."/>
            <person name="Pham P."/>
            <person name="Ruth R."/>
            <person name="San Lucas F."/>
            <person name="Warren J."/>
            <person name="Zhang J."/>
            <person name="Zhao Z."/>
            <person name="Zhou C."/>
            <person name="Zhu D."/>
            <person name="Lee S."/>
            <person name="Bess C."/>
            <person name="Blankenburg K."/>
            <person name="Forbes L."/>
            <person name="Fu Q."/>
            <person name="Gubbala S."/>
            <person name="Hirani K."/>
            <person name="Jayaseelan J.C."/>
            <person name="Lara F."/>
            <person name="Munidasa M."/>
            <person name="Palculict T."/>
            <person name="Patil S."/>
            <person name="Pu L.-L."/>
            <person name="Saada N."/>
            <person name="Tang L."/>
            <person name="Weissenberger G."/>
            <person name="Zhu Y."/>
            <person name="Hemphill L."/>
            <person name="Shang Y."/>
            <person name="Youmans B."/>
            <person name="Ayvaz T."/>
            <person name="Ross M."/>
            <person name="Santibanez J."/>
            <person name="Aqrawi P."/>
            <person name="Gross S."/>
            <person name="Joshi V."/>
            <person name="Fowler G."/>
            <person name="Nazareth L."/>
            <person name="Reid J."/>
            <person name="Worley K."/>
            <person name="Petrosino J."/>
            <person name="Highlander S."/>
            <person name="Gibbs R."/>
        </authorList>
    </citation>
    <scope>NUCLEOTIDE SEQUENCE [LARGE SCALE GENOMIC DNA]</scope>
    <source>
        <strain evidence="4 5">SK160</strain>
    </source>
</reference>
<evidence type="ECO:0000313" key="5">
    <source>
        <dbReference type="Proteomes" id="UP000004562"/>
    </source>
</evidence>
<evidence type="ECO:0000259" key="3">
    <source>
        <dbReference type="Pfam" id="PF13175"/>
    </source>
</evidence>
<dbReference type="AlphaFoldDB" id="F0IRW8"/>
<dbReference type="InterPro" id="IPR041685">
    <property type="entry name" value="AAA_GajA/Old/RecF-like"/>
</dbReference>
<dbReference type="Gene3D" id="3.40.50.300">
    <property type="entry name" value="P-loop containing nucleotide triphosphate hydrolases"/>
    <property type="match status" value="1"/>
</dbReference>
<dbReference type="Pfam" id="PF13175">
    <property type="entry name" value="AAA_15"/>
    <property type="match status" value="2"/>
</dbReference>
<dbReference type="PANTHER" id="PTHR43581">
    <property type="entry name" value="ATP/GTP PHOSPHATASE"/>
    <property type="match status" value="1"/>
</dbReference>
<feature type="domain" description="DUF3696" evidence="2">
    <location>
        <begin position="305"/>
        <end position="353"/>
    </location>
</feature>
<dbReference type="RefSeq" id="WP_002911345.1">
    <property type="nucleotide sequence ID" value="NZ_GL872447.1"/>
</dbReference>
<comment type="caution">
    <text evidence="4">The sequence shown here is derived from an EMBL/GenBank/DDBJ whole genome shotgun (WGS) entry which is preliminary data.</text>
</comment>
<accession>F0IRW8</accession>
<feature type="domain" description="Endonuclease GajA/Old nuclease/RecF-like AAA" evidence="3">
    <location>
        <begin position="4"/>
        <end position="113"/>
    </location>
</feature>
<feature type="transmembrane region" description="Helical" evidence="1">
    <location>
        <begin position="227"/>
        <end position="245"/>
    </location>
</feature>
<gene>
    <name evidence="4" type="ORF">HMPREF9384_0580</name>
</gene>
<feature type="domain" description="Endonuclease GajA/Old nuclease/RecF-like AAA" evidence="3">
    <location>
        <begin position="141"/>
        <end position="293"/>
    </location>
</feature>
<dbReference type="EMBL" id="AEXZ01000006">
    <property type="protein sequence ID" value="EGD39095.1"/>
    <property type="molecule type" value="Genomic_DNA"/>
</dbReference>
<evidence type="ECO:0000259" key="2">
    <source>
        <dbReference type="Pfam" id="PF12476"/>
    </source>
</evidence>
<dbReference type="SUPFAM" id="SSF52540">
    <property type="entry name" value="P-loop containing nucleoside triphosphate hydrolases"/>
    <property type="match status" value="1"/>
</dbReference>
<dbReference type="InterPro" id="IPR014592">
    <property type="entry name" value="P-loop_UCP034888"/>
</dbReference>
<protein>
    <submittedName>
        <fullName evidence="4">Lantibiotic protection ABC superfamily ATP binding cassette transporter</fullName>
    </submittedName>
</protein>
<evidence type="ECO:0000256" key="1">
    <source>
        <dbReference type="SAM" id="Phobius"/>
    </source>
</evidence>
<dbReference type="CDD" id="cd00267">
    <property type="entry name" value="ABC_ATPase"/>
    <property type="match status" value="1"/>
</dbReference>
<dbReference type="Pfam" id="PF12476">
    <property type="entry name" value="DUF3696"/>
    <property type="match status" value="1"/>
</dbReference>
<proteinExistence type="predicted"/>
<sequence>MKTIHKVSLKHFKCFKKKEFNLKNLNVLTGINSSGKSTLIQSLLILRQSFDARMIESGLLLNSTLIDLGTIQDVRYDGIIEKDPNIQINIQFGDVNMENDYIGSESESDFMKSANPIHIPDDCNLFSDGFNYISSDRIGPQKIYSKSYSVVKENRSVGLHGELFAHMYQLNKEESTILADTLENDLSRWLSEISPGFSIDTLTDSKSSQVIELTFNAGNNRQRYKSINVGFGLSYIAPVIVALLMSKKGDLLIIESPEAHLHPKGQRKMGELLAKISEKGVQVIVETHSDHVINGIRLAVKNKQISKENVNFMYFYRDSEVHEVDYIEVLNDGQLSHWPDGFFDEWDNALFDLLRRE</sequence>
<dbReference type="InterPro" id="IPR051396">
    <property type="entry name" value="Bact_Antivir_Def_Nuclease"/>
</dbReference>
<keyword evidence="1" id="KW-0812">Transmembrane</keyword>
<name>F0IRW8_STRSA</name>